<dbReference type="GO" id="GO:0003723">
    <property type="term" value="F:RNA binding"/>
    <property type="evidence" value="ECO:0007669"/>
    <property type="project" value="InterPro"/>
</dbReference>
<dbReference type="Proteomes" id="UP000315750">
    <property type="component" value="Chromosome"/>
</dbReference>
<keyword evidence="5" id="KW-0808">Transferase</keyword>
<feature type="modified residue" description="4-aspartylphosphate" evidence="3">
    <location>
        <position position="188"/>
    </location>
</feature>
<organism evidence="5 6">
    <name type="scientific">Aeoliella mucimassa</name>
    <dbReference type="NCBI Taxonomy" id="2527972"/>
    <lineage>
        <taxon>Bacteria</taxon>
        <taxon>Pseudomonadati</taxon>
        <taxon>Planctomycetota</taxon>
        <taxon>Planctomycetia</taxon>
        <taxon>Pirellulales</taxon>
        <taxon>Lacipirellulaceae</taxon>
        <taxon>Aeoliella</taxon>
    </lineage>
</organism>
<feature type="domain" description="Response regulatory" evidence="4">
    <location>
        <begin position="138"/>
        <end position="255"/>
    </location>
</feature>
<dbReference type="PANTHER" id="PTHR44591:SF14">
    <property type="entry name" value="PROTEIN PILG"/>
    <property type="match status" value="1"/>
</dbReference>
<reference evidence="5 6" key="1">
    <citation type="submission" date="2019-02" db="EMBL/GenBank/DDBJ databases">
        <title>Deep-cultivation of Planctomycetes and their phenomic and genomic characterization uncovers novel biology.</title>
        <authorList>
            <person name="Wiegand S."/>
            <person name="Jogler M."/>
            <person name="Boedeker C."/>
            <person name="Pinto D."/>
            <person name="Vollmers J."/>
            <person name="Rivas-Marin E."/>
            <person name="Kohn T."/>
            <person name="Peeters S.H."/>
            <person name="Heuer A."/>
            <person name="Rast P."/>
            <person name="Oberbeckmann S."/>
            <person name="Bunk B."/>
            <person name="Jeske O."/>
            <person name="Meyerdierks A."/>
            <person name="Storesund J.E."/>
            <person name="Kallscheuer N."/>
            <person name="Luecker S."/>
            <person name="Lage O.M."/>
            <person name="Pohl T."/>
            <person name="Merkel B.J."/>
            <person name="Hornburger P."/>
            <person name="Mueller R.-W."/>
            <person name="Bruemmer F."/>
            <person name="Labrenz M."/>
            <person name="Spormann A.M."/>
            <person name="Op den Camp H."/>
            <person name="Overmann J."/>
            <person name="Amann R."/>
            <person name="Jetten M.S.M."/>
            <person name="Mascher T."/>
            <person name="Medema M.H."/>
            <person name="Devos D.P."/>
            <person name="Kaster A.-K."/>
            <person name="Ovreas L."/>
            <person name="Rohde M."/>
            <person name="Galperin M.Y."/>
            <person name="Jogler C."/>
        </authorList>
    </citation>
    <scope>NUCLEOTIDE SEQUENCE [LARGE SCALE GENOMIC DNA]</scope>
    <source>
        <strain evidence="5 6">Pan181</strain>
    </source>
</reference>
<dbReference type="PROSITE" id="PS50110">
    <property type="entry name" value="RESPONSE_REGULATORY"/>
    <property type="match status" value="1"/>
</dbReference>
<keyword evidence="2" id="KW-0902">Two-component regulatory system</keyword>
<dbReference type="AlphaFoldDB" id="A0A518AK80"/>
<dbReference type="SUPFAM" id="SSF117130">
    <property type="entry name" value="CsrA-like"/>
    <property type="match status" value="1"/>
</dbReference>
<keyword evidence="1 3" id="KW-0597">Phosphoprotein</keyword>
<evidence type="ECO:0000256" key="2">
    <source>
        <dbReference type="ARBA" id="ARBA00023012"/>
    </source>
</evidence>
<dbReference type="Gene3D" id="3.40.50.2300">
    <property type="match status" value="1"/>
</dbReference>
<dbReference type="KEGG" id="amuc:Pan181_12820"/>
<sequence>MLVFSRRANEKISFPEIGITIHFIRIQSGSAKVGIDAPPQIRIVRDEVDPSQAVNTQLVREEFLRLPREVRHSIRNELHAVSVGVHLLREQLRMNLVDDAQDTFHEIQQSLRRLDENRVLRRPDPSTSNRLTTEDTRTVLLVEDQDNERELLANLLRIKGFSVATVPDGEAALEYLNRHDTPRAILVDMHMPRCDGAATVRQIRANLQHQQAYVFAVSGTSPEENGLEIGSKGVNDWFPKPVNTDLLMEALVAPISAN</sequence>
<dbReference type="GO" id="GO:0006109">
    <property type="term" value="P:regulation of carbohydrate metabolic process"/>
    <property type="evidence" value="ECO:0007669"/>
    <property type="project" value="InterPro"/>
</dbReference>
<dbReference type="SUPFAM" id="SSF52172">
    <property type="entry name" value="CheY-like"/>
    <property type="match status" value="1"/>
</dbReference>
<dbReference type="EMBL" id="CP036278">
    <property type="protein sequence ID" value="QDU55096.1"/>
    <property type="molecule type" value="Genomic_DNA"/>
</dbReference>
<dbReference type="OrthoDB" id="292005at2"/>
<dbReference type="EC" id="2.7.13.3" evidence="5"/>
<dbReference type="InterPro" id="IPR011006">
    <property type="entry name" value="CheY-like_superfamily"/>
</dbReference>
<dbReference type="GO" id="GO:0000160">
    <property type="term" value="P:phosphorelay signal transduction system"/>
    <property type="evidence" value="ECO:0007669"/>
    <property type="project" value="UniProtKB-KW"/>
</dbReference>
<evidence type="ECO:0000313" key="5">
    <source>
        <dbReference type="EMBL" id="QDU55096.1"/>
    </source>
</evidence>
<evidence type="ECO:0000259" key="4">
    <source>
        <dbReference type="PROSITE" id="PS50110"/>
    </source>
</evidence>
<gene>
    <name evidence="5" type="primary">cqsS</name>
    <name evidence="5" type="ORF">Pan181_12820</name>
</gene>
<dbReference type="GO" id="GO:0004673">
    <property type="term" value="F:protein histidine kinase activity"/>
    <property type="evidence" value="ECO:0007669"/>
    <property type="project" value="UniProtKB-EC"/>
</dbReference>
<dbReference type="InterPro" id="IPR001789">
    <property type="entry name" value="Sig_transdc_resp-reg_receiver"/>
</dbReference>
<dbReference type="InterPro" id="IPR050595">
    <property type="entry name" value="Bact_response_regulator"/>
</dbReference>
<dbReference type="RefSeq" id="WP_145245993.1">
    <property type="nucleotide sequence ID" value="NZ_CP036278.1"/>
</dbReference>
<keyword evidence="6" id="KW-1185">Reference proteome</keyword>
<dbReference type="SMART" id="SM00448">
    <property type="entry name" value="REC"/>
    <property type="match status" value="1"/>
</dbReference>
<dbReference type="InterPro" id="IPR003751">
    <property type="entry name" value="CsrA"/>
</dbReference>
<protein>
    <submittedName>
        <fullName evidence="5">CAI-1 autoinducer sensor kinase/phosphatase CqsS</fullName>
        <ecNumber evidence="5">2.7.13.3</ecNumber>
    </submittedName>
</protein>
<accession>A0A518AK80</accession>
<dbReference type="PANTHER" id="PTHR44591">
    <property type="entry name" value="STRESS RESPONSE REGULATOR PROTEIN 1"/>
    <property type="match status" value="1"/>
</dbReference>
<dbReference type="Gene3D" id="2.60.40.4380">
    <property type="entry name" value="Translational regulator CsrA"/>
    <property type="match status" value="1"/>
</dbReference>
<dbReference type="Pfam" id="PF02599">
    <property type="entry name" value="CsrA"/>
    <property type="match status" value="1"/>
</dbReference>
<keyword evidence="5" id="KW-0418">Kinase</keyword>
<evidence type="ECO:0000256" key="1">
    <source>
        <dbReference type="ARBA" id="ARBA00022553"/>
    </source>
</evidence>
<dbReference type="GO" id="GO:0006402">
    <property type="term" value="P:mRNA catabolic process"/>
    <property type="evidence" value="ECO:0007669"/>
    <property type="project" value="InterPro"/>
</dbReference>
<evidence type="ECO:0000256" key="3">
    <source>
        <dbReference type="PROSITE-ProRule" id="PRU00169"/>
    </source>
</evidence>
<dbReference type="InterPro" id="IPR036107">
    <property type="entry name" value="CsrA_sf"/>
</dbReference>
<proteinExistence type="predicted"/>
<name>A0A518AK80_9BACT</name>
<dbReference type="Pfam" id="PF00072">
    <property type="entry name" value="Response_reg"/>
    <property type="match status" value="1"/>
</dbReference>
<dbReference type="CDD" id="cd17546">
    <property type="entry name" value="REC_hyHK_CKI1_RcsC-like"/>
    <property type="match status" value="1"/>
</dbReference>
<evidence type="ECO:0000313" key="6">
    <source>
        <dbReference type="Proteomes" id="UP000315750"/>
    </source>
</evidence>